<evidence type="ECO:0000256" key="4">
    <source>
        <dbReference type="ARBA" id="ARBA00023239"/>
    </source>
</evidence>
<dbReference type="OrthoDB" id="9779041at2"/>
<protein>
    <recommendedName>
        <fullName evidence="3">GDP-mannose 4,6-dehydratase</fullName>
        <ecNumber evidence="3">4.2.1.47</ecNumber>
    </recommendedName>
</protein>
<dbReference type="RefSeq" id="WP_136564035.1">
    <property type="nucleotide sequence ID" value="NZ_BAABLS010000007.1"/>
</dbReference>
<dbReference type="InterPro" id="IPR006368">
    <property type="entry name" value="GDP_Man_deHydtase"/>
</dbReference>
<name>A0A4V6T5T3_9ACTN</name>
<dbReference type="Gene3D" id="3.90.25.10">
    <property type="entry name" value="UDP-galactose 4-epimerase, domain 1"/>
    <property type="match status" value="1"/>
</dbReference>
<evidence type="ECO:0000313" key="6">
    <source>
        <dbReference type="EMBL" id="THV09206.1"/>
    </source>
</evidence>
<dbReference type="SUPFAM" id="SSF51735">
    <property type="entry name" value="NAD(P)-binding Rossmann-fold domains"/>
    <property type="match status" value="1"/>
</dbReference>
<dbReference type="Pfam" id="PF16363">
    <property type="entry name" value="GDP_Man_Dehyd"/>
    <property type="match status" value="1"/>
</dbReference>
<organism evidence="6 7">
    <name type="scientific">Nocardioides caeni</name>
    <dbReference type="NCBI Taxonomy" id="574700"/>
    <lineage>
        <taxon>Bacteria</taxon>
        <taxon>Bacillati</taxon>
        <taxon>Actinomycetota</taxon>
        <taxon>Actinomycetes</taxon>
        <taxon>Propionibacteriales</taxon>
        <taxon>Nocardioidaceae</taxon>
        <taxon>Nocardioides</taxon>
    </lineage>
</organism>
<feature type="domain" description="NAD(P)-binding" evidence="5">
    <location>
        <begin position="6"/>
        <end position="307"/>
    </location>
</feature>
<dbReference type="InterPro" id="IPR016040">
    <property type="entry name" value="NAD(P)-bd_dom"/>
</dbReference>
<dbReference type="GO" id="GO:0042351">
    <property type="term" value="P:'de novo' GDP-L-fucose biosynthetic process"/>
    <property type="evidence" value="ECO:0007669"/>
    <property type="project" value="TreeGrafter"/>
</dbReference>
<dbReference type="PANTHER" id="PTHR43715:SF1">
    <property type="entry name" value="GDP-MANNOSE 4,6 DEHYDRATASE"/>
    <property type="match status" value="1"/>
</dbReference>
<keyword evidence="4" id="KW-0456">Lyase</keyword>
<comment type="similarity">
    <text evidence="2">Belongs to the NAD(P)-dependent epimerase/dehydratase family. GDP-mannose 4,6-dehydratase subfamily.</text>
</comment>
<evidence type="ECO:0000259" key="5">
    <source>
        <dbReference type="Pfam" id="PF16363"/>
    </source>
</evidence>
<gene>
    <name evidence="6" type="ORF">E9934_16680</name>
</gene>
<sequence length="329" mass="35463">MTRRVLVTGVTGQDGVLLARRLQAAGDTVIGTVRPATTSPMQTYLDGVELVDLDLRDPAGPEKVVEAVAPDEIFHLAGFTSVRDSWDAPEEVTEVNVAAVERLLGAVERHAPDSRVFLASSSEVYGPDATNPQTEETPLAPVSPYGQAKARLHGLAADHRAAGRHVSVGVLYNHESPIRGTGFVTRRISRRVAQIAAGRADRLTLGNLDVSRDWGAATDVVDAMVRMVRADTPGEYVVATGVLHTLRELVEAAFAVADLPEPWTYVEQDPDLVRPVDAPGACGDPSRARTALGWEPTTTFAEVVGAMVRADQERLRRGIDEHPDYLSVR</sequence>
<dbReference type="InterPro" id="IPR036291">
    <property type="entry name" value="NAD(P)-bd_dom_sf"/>
</dbReference>
<dbReference type="Proteomes" id="UP000307087">
    <property type="component" value="Unassembled WGS sequence"/>
</dbReference>
<reference evidence="6 7" key="1">
    <citation type="journal article" date="2009" name="Int. J. Syst. Evol. Microbiol.">
        <title>Nocardioides caeni sp. nov., isolated from wastewater.</title>
        <authorList>
            <person name="Yoon J.H."/>
            <person name="Kang S.J."/>
            <person name="Park S."/>
            <person name="Kim W."/>
            <person name="Oh T.K."/>
        </authorList>
    </citation>
    <scope>NUCLEOTIDE SEQUENCE [LARGE SCALE GENOMIC DNA]</scope>
    <source>
        <strain evidence="6 7">DSM 23134</strain>
    </source>
</reference>
<dbReference type="EMBL" id="STGW01000015">
    <property type="protein sequence ID" value="THV09206.1"/>
    <property type="molecule type" value="Genomic_DNA"/>
</dbReference>
<comment type="caution">
    <text evidence="6">The sequence shown here is derived from an EMBL/GenBank/DDBJ whole genome shotgun (WGS) entry which is preliminary data.</text>
</comment>
<evidence type="ECO:0000256" key="2">
    <source>
        <dbReference type="ARBA" id="ARBA00009263"/>
    </source>
</evidence>
<comment type="cofactor">
    <cofactor evidence="1">
        <name>NADP(+)</name>
        <dbReference type="ChEBI" id="CHEBI:58349"/>
    </cofactor>
</comment>
<dbReference type="Gene3D" id="3.40.50.720">
    <property type="entry name" value="NAD(P)-binding Rossmann-like Domain"/>
    <property type="match status" value="1"/>
</dbReference>
<evidence type="ECO:0000313" key="7">
    <source>
        <dbReference type="Proteomes" id="UP000307087"/>
    </source>
</evidence>
<dbReference type="CDD" id="cd05260">
    <property type="entry name" value="GDP_MD_SDR_e"/>
    <property type="match status" value="1"/>
</dbReference>
<accession>A0A4V6T5T3</accession>
<keyword evidence="7" id="KW-1185">Reference proteome</keyword>
<evidence type="ECO:0000256" key="3">
    <source>
        <dbReference type="ARBA" id="ARBA00011989"/>
    </source>
</evidence>
<evidence type="ECO:0000256" key="1">
    <source>
        <dbReference type="ARBA" id="ARBA00001937"/>
    </source>
</evidence>
<dbReference type="EC" id="4.2.1.47" evidence="3"/>
<dbReference type="PANTHER" id="PTHR43715">
    <property type="entry name" value="GDP-MANNOSE 4,6-DEHYDRATASE"/>
    <property type="match status" value="1"/>
</dbReference>
<dbReference type="GO" id="GO:0008446">
    <property type="term" value="F:GDP-mannose 4,6-dehydratase activity"/>
    <property type="evidence" value="ECO:0007669"/>
    <property type="project" value="UniProtKB-EC"/>
</dbReference>
<proteinExistence type="inferred from homology"/>
<dbReference type="AlphaFoldDB" id="A0A4V6T5T3"/>